<dbReference type="Proteomes" id="UP001317963">
    <property type="component" value="Chromosome"/>
</dbReference>
<dbReference type="SUPFAM" id="SSF53474">
    <property type="entry name" value="alpha/beta-Hydrolases"/>
    <property type="match status" value="1"/>
</dbReference>
<dbReference type="GO" id="GO:0016787">
    <property type="term" value="F:hydrolase activity"/>
    <property type="evidence" value="ECO:0007669"/>
    <property type="project" value="UniProtKB-KW"/>
</dbReference>
<dbReference type="Pfam" id="PF03583">
    <property type="entry name" value="LIP"/>
    <property type="match status" value="1"/>
</dbReference>
<reference evidence="1 2" key="1">
    <citation type="submission" date="2019-02" db="EMBL/GenBank/DDBJ databases">
        <title>Halieaceae_genomes.</title>
        <authorList>
            <person name="Li S.-H."/>
        </authorList>
    </citation>
    <scope>NUCLEOTIDE SEQUENCE [LARGE SCALE GENOMIC DNA]</scope>
    <source>
        <strain evidence="1 2">JH123</strain>
    </source>
</reference>
<dbReference type="PIRSF" id="PIRSF029171">
    <property type="entry name" value="Esterase_LipA"/>
    <property type="match status" value="1"/>
</dbReference>
<name>A0ABY6Q8C1_9GAMM</name>
<keyword evidence="1" id="KW-0378">Hydrolase</keyword>
<dbReference type="PANTHER" id="PTHR34853:SF1">
    <property type="entry name" value="LIPASE 5"/>
    <property type="match status" value="1"/>
</dbReference>
<dbReference type="InterPro" id="IPR005152">
    <property type="entry name" value="Lipase_secreted"/>
</dbReference>
<sequence>MLYTATDGLEEGGITTVSGALFLPKGNPPDGGWPLMAWTHGTVGIADRCAPSWNGRQSQDEDYLNRYLARGYAVVASDYQGLGTKGTHPYLHTRAAAYSNLDIIKAVQGADFPLSKKVVLFGQSQGAAAAIATGGYAPYYAPEIQLVGVVATGAPYFTPAALNALDRLNVVDRPDPLLGYTFLVMTLAEQVDPSFNMFDYLTDYARPIAQRADDLCYASLKKEVINSALSRRNSFKKNPRVGLKKAFNAMGYPHLNLPVPLFFGTGGKDNDTPPRMQKALKIALCKAGTTVQSQFYPDLDHRGVVLPSTSDSLPFVGALFAGQGVAGNCEQI</sequence>
<evidence type="ECO:0000313" key="2">
    <source>
        <dbReference type="Proteomes" id="UP001317963"/>
    </source>
</evidence>
<evidence type="ECO:0000313" key="1">
    <source>
        <dbReference type="EMBL" id="UZP75522.1"/>
    </source>
</evidence>
<accession>A0ABY6Q8C1</accession>
<dbReference type="Gene3D" id="3.40.50.1820">
    <property type="entry name" value="alpha/beta hydrolase"/>
    <property type="match status" value="2"/>
</dbReference>
<proteinExistence type="predicted"/>
<organism evidence="1 2">
    <name type="scientific">Candidatus Paraluminiphilus aquimaris</name>
    <dbReference type="NCBI Taxonomy" id="2518994"/>
    <lineage>
        <taxon>Bacteria</taxon>
        <taxon>Pseudomonadati</taxon>
        <taxon>Pseudomonadota</taxon>
        <taxon>Gammaproteobacteria</taxon>
        <taxon>Cellvibrionales</taxon>
        <taxon>Halieaceae</taxon>
        <taxon>Candidatus Paraluminiphilus</taxon>
    </lineage>
</organism>
<dbReference type="EMBL" id="CP036501">
    <property type="protein sequence ID" value="UZP75522.1"/>
    <property type="molecule type" value="Genomic_DNA"/>
</dbReference>
<protein>
    <submittedName>
        <fullName evidence="1">Alpha/beta fold hydrolase</fullName>
    </submittedName>
</protein>
<dbReference type="PANTHER" id="PTHR34853">
    <property type="match status" value="1"/>
</dbReference>
<dbReference type="InterPro" id="IPR029058">
    <property type="entry name" value="AB_hydrolase_fold"/>
</dbReference>
<keyword evidence="2" id="KW-1185">Reference proteome</keyword>
<gene>
    <name evidence="1" type="ORF">E0F26_01225</name>
</gene>